<dbReference type="OrthoDB" id="9798250at2"/>
<dbReference type="PANTHER" id="PTHR36529:SF1">
    <property type="entry name" value="GLYCOSYLTRANSFERASE"/>
    <property type="match status" value="1"/>
</dbReference>
<dbReference type="RefSeq" id="WP_130614409.1">
    <property type="nucleotide sequence ID" value="NZ_SGIU01000002.1"/>
</dbReference>
<accession>A0A4Q8QCX1</accession>
<keyword evidence="2" id="KW-1185">Reference proteome</keyword>
<organism evidence="1 2">
    <name type="scientific">Flagellimonas allohymeniacidonis</name>
    <dbReference type="NCBI Taxonomy" id="2517819"/>
    <lineage>
        <taxon>Bacteria</taxon>
        <taxon>Pseudomonadati</taxon>
        <taxon>Bacteroidota</taxon>
        <taxon>Flavobacteriia</taxon>
        <taxon>Flavobacteriales</taxon>
        <taxon>Flavobacteriaceae</taxon>
        <taxon>Flagellimonas</taxon>
    </lineage>
</organism>
<dbReference type="Proteomes" id="UP000291981">
    <property type="component" value="Unassembled WGS sequence"/>
</dbReference>
<gene>
    <name evidence="1" type="ORF">EW142_12710</name>
</gene>
<name>A0A4Q8QCX1_9FLAO</name>
<dbReference type="PANTHER" id="PTHR36529">
    <property type="entry name" value="SLL1095 PROTEIN"/>
    <property type="match status" value="1"/>
</dbReference>
<protein>
    <submittedName>
        <fullName evidence="1">DUF2064 domain-containing protein</fullName>
    </submittedName>
</protein>
<dbReference type="SUPFAM" id="SSF53448">
    <property type="entry name" value="Nucleotide-diphospho-sugar transferases"/>
    <property type="match status" value="1"/>
</dbReference>
<reference evidence="1 2" key="1">
    <citation type="submission" date="2019-02" db="EMBL/GenBank/DDBJ databases">
        <title>Draft genome sequence of Muricauda sp. 176CP4-71.</title>
        <authorList>
            <person name="Park J.-S."/>
        </authorList>
    </citation>
    <scope>NUCLEOTIDE SEQUENCE [LARGE SCALE GENOMIC DNA]</scope>
    <source>
        <strain evidence="1 2">176CP4-71</strain>
    </source>
</reference>
<dbReference type="Gene3D" id="3.90.550.10">
    <property type="entry name" value="Spore Coat Polysaccharide Biosynthesis Protein SpsA, Chain A"/>
    <property type="match status" value="1"/>
</dbReference>
<proteinExistence type="predicted"/>
<dbReference type="EMBL" id="SGIU01000002">
    <property type="protein sequence ID" value="TAI47524.1"/>
    <property type="molecule type" value="Genomic_DNA"/>
</dbReference>
<dbReference type="InterPro" id="IPR029044">
    <property type="entry name" value="Nucleotide-diphossugar_trans"/>
</dbReference>
<evidence type="ECO:0000313" key="1">
    <source>
        <dbReference type="EMBL" id="TAI47524.1"/>
    </source>
</evidence>
<dbReference type="InterPro" id="IPR018641">
    <property type="entry name" value="Trfase_1_rSAM/seldom-assoc"/>
</dbReference>
<sequence>MRANHLQDIAVLFFANSAMEDARQKKFFGEPSLFKALSEQTLKTIKASGLPFFHFSDTEQKGANFGERFAHAIQAIIELGFSKVITVGNDSPNLSKQHIDKAALQLSQGNSVVGPSKDGGCYLIGIHASDFHMEDFVALPWQTSSLRKALNLFILAKGRSVRQLNLLDDIDSISDLKRLSNFVRQVGLKLLQLFSNICSTTKHVFEIDFLSSQLHFSNIPFNKGSPLGFAASRIQ</sequence>
<comment type="caution">
    <text evidence="1">The sequence shown here is derived from an EMBL/GenBank/DDBJ whole genome shotgun (WGS) entry which is preliminary data.</text>
</comment>
<dbReference type="Pfam" id="PF09837">
    <property type="entry name" value="DUF2064"/>
    <property type="match status" value="1"/>
</dbReference>
<evidence type="ECO:0000313" key="2">
    <source>
        <dbReference type="Proteomes" id="UP000291981"/>
    </source>
</evidence>
<dbReference type="AlphaFoldDB" id="A0A4Q8QCX1"/>